<keyword evidence="3" id="KW-0812">Transmembrane</keyword>
<dbReference type="PANTHER" id="PTHR33044">
    <property type="entry name" value="BIFUNCTIONAL INHIBITOR/LIPID-TRANSFER PROTEIN/SEED STORAGE 2S ALBUMIN SUPERFAMILY PROTEIN-RELATED"/>
    <property type="match status" value="1"/>
</dbReference>
<dbReference type="PROSITE" id="PS51257">
    <property type="entry name" value="PROKAR_LIPOPROTEIN"/>
    <property type="match status" value="1"/>
</dbReference>
<evidence type="ECO:0000256" key="1">
    <source>
        <dbReference type="ARBA" id="ARBA00009748"/>
    </source>
</evidence>
<dbReference type="InterPro" id="IPR043325">
    <property type="entry name" value="LTSS"/>
</dbReference>
<name>B9FUB7_ORYSJ</name>
<sequence>MSRAVVVVVVVAVLALACGAASQSPAPAPAAGPASDCGSSITALTGSLTYITPGEPRGEAGPRTAAPALKARWAARPAVACLCGAFGQDFGIKINYTRAAALPGACGGDSSALSKCNKKFPGASPTGAPAPSSSGSGSGSTPATGTPSSPKSAAAQSPVSAMLIVATVAAPLLSYYYL</sequence>
<keyword evidence="3" id="KW-0472">Membrane</keyword>
<accession>B9FUB7</accession>
<reference evidence="6" key="1">
    <citation type="journal article" date="2005" name="PLoS Biol.">
        <title>The genomes of Oryza sativa: a history of duplications.</title>
        <authorList>
            <person name="Yu J."/>
            <person name="Wang J."/>
            <person name="Lin W."/>
            <person name="Li S."/>
            <person name="Li H."/>
            <person name="Zhou J."/>
            <person name="Ni P."/>
            <person name="Dong W."/>
            <person name="Hu S."/>
            <person name="Zeng C."/>
            <person name="Zhang J."/>
            <person name="Zhang Y."/>
            <person name="Li R."/>
            <person name="Xu Z."/>
            <person name="Li S."/>
            <person name="Li X."/>
            <person name="Zheng H."/>
            <person name="Cong L."/>
            <person name="Lin L."/>
            <person name="Yin J."/>
            <person name="Geng J."/>
            <person name="Li G."/>
            <person name="Shi J."/>
            <person name="Liu J."/>
            <person name="Lv H."/>
            <person name="Li J."/>
            <person name="Wang J."/>
            <person name="Deng Y."/>
            <person name="Ran L."/>
            <person name="Shi X."/>
            <person name="Wang X."/>
            <person name="Wu Q."/>
            <person name="Li C."/>
            <person name="Ren X."/>
            <person name="Wang J."/>
            <person name="Wang X."/>
            <person name="Li D."/>
            <person name="Liu D."/>
            <person name="Zhang X."/>
            <person name="Ji Z."/>
            <person name="Zhao W."/>
            <person name="Sun Y."/>
            <person name="Zhang Z."/>
            <person name="Bao J."/>
            <person name="Han Y."/>
            <person name="Dong L."/>
            <person name="Ji J."/>
            <person name="Chen P."/>
            <person name="Wu S."/>
            <person name="Liu J."/>
            <person name="Xiao Y."/>
            <person name="Bu D."/>
            <person name="Tan J."/>
            <person name="Yang L."/>
            <person name="Ye C."/>
            <person name="Zhang J."/>
            <person name="Xu J."/>
            <person name="Zhou Y."/>
            <person name="Yu Y."/>
            <person name="Zhang B."/>
            <person name="Zhuang S."/>
            <person name="Wei H."/>
            <person name="Liu B."/>
            <person name="Lei M."/>
            <person name="Yu H."/>
            <person name="Li Y."/>
            <person name="Xu H."/>
            <person name="Wei S."/>
            <person name="He X."/>
            <person name="Fang L."/>
            <person name="Zhang Z."/>
            <person name="Zhang Y."/>
            <person name="Huang X."/>
            <person name="Su Z."/>
            <person name="Tong W."/>
            <person name="Li J."/>
            <person name="Tong Z."/>
            <person name="Li S."/>
            <person name="Ye J."/>
            <person name="Wang L."/>
            <person name="Fang L."/>
            <person name="Lei T."/>
            <person name="Chen C."/>
            <person name="Chen H."/>
            <person name="Xu Z."/>
            <person name="Li H."/>
            <person name="Huang H."/>
            <person name="Zhang F."/>
            <person name="Xu H."/>
            <person name="Li N."/>
            <person name="Zhao C."/>
            <person name="Li S."/>
            <person name="Dong L."/>
            <person name="Huang Y."/>
            <person name="Li L."/>
            <person name="Xi Y."/>
            <person name="Qi Q."/>
            <person name="Li W."/>
            <person name="Zhang B."/>
            <person name="Hu W."/>
            <person name="Zhang Y."/>
            <person name="Tian X."/>
            <person name="Jiao Y."/>
            <person name="Liang X."/>
            <person name="Jin J."/>
            <person name="Gao L."/>
            <person name="Zheng W."/>
            <person name="Hao B."/>
            <person name="Liu S."/>
            <person name="Wang W."/>
            <person name="Yuan L."/>
            <person name="Cao M."/>
            <person name="McDermott J."/>
            <person name="Samudrala R."/>
            <person name="Wang J."/>
            <person name="Wong G.K."/>
            <person name="Yang H."/>
        </authorList>
    </citation>
    <scope>NUCLEOTIDE SEQUENCE [LARGE SCALE GENOMIC DNA]</scope>
</reference>
<gene>
    <name evidence="6" type="ORF">OsJ_25194</name>
</gene>
<dbReference type="InterPro" id="IPR016140">
    <property type="entry name" value="Bifunc_inhib/LTP/seed_store"/>
</dbReference>
<proteinExistence type="inferred from homology"/>
<evidence type="ECO:0000313" key="6">
    <source>
        <dbReference type="EMBL" id="EEE67624.1"/>
    </source>
</evidence>
<dbReference type="EMBL" id="CM000144">
    <property type="protein sequence ID" value="EEE67624.1"/>
    <property type="molecule type" value="Genomic_DNA"/>
</dbReference>
<keyword evidence="3" id="KW-1133">Transmembrane helix</keyword>
<feature type="region of interest" description="Disordered" evidence="2">
    <location>
        <begin position="123"/>
        <end position="154"/>
    </location>
</feature>
<feature type="domain" description="Bifunctional inhibitor/plant lipid transfer protein/seed storage helical" evidence="5">
    <location>
        <begin position="18"/>
        <end position="116"/>
    </location>
</feature>
<evidence type="ECO:0000259" key="5">
    <source>
        <dbReference type="Pfam" id="PF14368"/>
    </source>
</evidence>
<feature type="chain" id="PRO_5002884120" description="Bifunctional inhibitor/plant lipid transfer protein/seed storage helical domain-containing protein" evidence="4">
    <location>
        <begin position="23"/>
        <end position="178"/>
    </location>
</feature>
<comment type="similarity">
    <text evidence="1">Belongs to the plant LTP family.</text>
</comment>
<feature type="signal peptide" evidence="4">
    <location>
        <begin position="1"/>
        <end position="22"/>
    </location>
</feature>
<protein>
    <recommendedName>
        <fullName evidence="5">Bifunctional inhibitor/plant lipid transfer protein/seed storage helical domain-containing protein</fullName>
    </recommendedName>
</protein>
<reference evidence="6" key="2">
    <citation type="submission" date="2008-12" db="EMBL/GenBank/DDBJ databases">
        <title>Improved gene annotation of the rice (Oryza sativa) genomes.</title>
        <authorList>
            <person name="Wang J."/>
            <person name="Li R."/>
            <person name="Fan W."/>
            <person name="Huang Q."/>
            <person name="Zhang J."/>
            <person name="Zhou Y."/>
            <person name="Hu Y."/>
            <person name="Zi S."/>
            <person name="Li J."/>
            <person name="Ni P."/>
            <person name="Zheng H."/>
            <person name="Zhang Y."/>
            <person name="Zhao M."/>
            <person name="Hao Q."/>
            <person name="McDermott J."/>
            <person name="Samudrala R."/>
            <person name="Kristiansen K."/>
            <person name="Wong G.K.-S."/>
        </authorList>
    </citation>
    <scope>NUCLEOTIDE SEQUENCE</scope>
</reference>
<dbReference type="Pfam" id="PF14368">
    <property type="entry name" value="LTP_2"/>
    <property type="match status" value="1"/>
</dbReference>
<keyword evidence="4" id="KW-0732">Signal</keyword>
<evidence type="ECO:0000256" key="3">
    <source>
        <dbReference type="SAM" id="Phobius"/>
    </source>
</evidence>
<evidence type="ECO:0000256" key="4">
    <source>
        <dbReference type="SAM" id="SignalP"/>
    </source>
</evidence>
<dbReference type="AlphaFoldDB" id="B9FUB7"/>
<organism evidence="6">
    <name type="scientific">Oryza sativa subsp. japonica</name>
    <name type="common">Rice</name>
    <dbReference type="NCBI Taxonomy" id="39947"/>
    <lineage>
        <taxon>Eukaryota</taxon>
        <taxon>Viridiplantae</taxon>
        <taxon>Streptophyta</taxon>
        <taxon>Embryophyta</taxon>
        <taxon>Tracheophyta</taxon>
        <taxon>Spermatophyta</taxon>
        <taxon>Magnoliopsida</taxon>
        <taxon>Liliopsida</taxon>
        <taxon>Poales</taxon>
        <taxon>Poaceae</taxon>
        <taxon>BOP clade</taxon>
        <taxon>Oryzoideae</taxon>
        <taxon>Oryzeae</taxon>
        <taxon>Oryzinae</taxon>
        <taxon>Oryza</taxon>
        <taxon>Oryza sativa</taxon>
    </lineage>
</organism>
<feature type="transmembrane region" description="Helical" evidence="3">
    <location>
        <begin position="159"/>
        <end position="177"/>
    </location>
</feature>
<dbReference type="Proteomes" id="UP000007752">
    <property type="component" value="Chromosome 7"/>
</dbReference>
<evidence type="ECO:0000256" key="2">
    <source>
        <dbReference type="SAM" id="MobiDB-lite"/>
    </source>
</evidence>